<accession>A0A1N7MNZ2</accession>
<dbReference type="RefSeq" id="WP_076451763.1">
    <property type="nucleotide sequence ID" value="NZ_FTOJ01000005.1"/>
</dbReference>
<reference evidence="4" key="3">
    <citation type="submission" date="2017-01" db="EMBL/GenBank/DDBJ databases">
        <authorList>
            <person name="Varghese N."/>
            <person name="Submissions S."/>
        </authorList>
    </citation>
    <scope>NUCLEOTIDE SEQUENCE [LARGE SCALE GENOMIC DNA]</scope>
    <source>
        <strain evidence="4">DSM 21068</strain>
    </source>
</reference>
<protein>
    <submittedName>
        <fullName evidence="3">ParE toxin of type II toxin-antitoxin system, parDE</fullName>
    </submittedName>
</protein>
<evidence type="ECO:0000313" key="3">
    <source>
        <dbReference type="EMBL" id="SIS87864.1"/>
    </source>
</evidence>
<evidence type="ECO:0000313" key="4">
    <source>
        <dbReference type="Proteomes" id="UP000186246"/>
    </source>
</evidence>
<gene>
    <name evidence="2" type="ORF">B0A70_09755</name>
    <name evidence="3" type="ORF">SAMN05421796_10596</name>
</gene>
<dbReference type="AlphaFoldDB" id="A0A1N7MNZ2"/>
<organism evidence="3 4">
    <name type="scientific">Chryseobacterium piscicola</name>
    <dbReference type="NCBI Taxonomy" id="551459"/>
    <lineage>
        <taxon>Bacteria</taxon>
        <taxon>Pseudomonadati</taxon>
        <taxon>Bacteroidota</taxon>
        <taxon>Flavobacteriia</taxon>
        <taxon>Flavobacteriales</taxon>
        <taxon>Weeksellaceae</taxon>
        <taxon>Chryseobacterium group</taxon>
        <taxon>Chryseobacterium</taxon>
    </lineage>
</organism>
<reference evidence="2 5" key="1">
    <citation type="submission" date="2016-11" db="EMBL/GenBank/DDBJ databases">
        <title>Whole genomes of Flavobacteriaceae.</title>
        <authorList>
            <person name="Stine C."/>
            <person name="Li C."/>
            <person name="Tadesse D."/>
        </authorList>
    </citation>
    <scope>NUCLEOTIDE SEQUENCE [LARGE SCALE GENOMIC DNA]</scope>
    <source>
        <strain evidence="2 5">DSM 21068</strain>
    </source>
</reference>
<reference evidence="3" key="2">
    <citation type="submission" date="2017-01" db="EMBL/GenBank/DDBJ databases">
        <authorList>
            <person name="Mah S.A."/>
            <person name="Swanson W.J."/>
            <person name="Moy G.W."/>
            <person name="Vacquier V.D."/>
        </authorList>
    </citation>
    <scope>NUCLEOTIDE SEQUENCE [LARGE SCALE GENOMIC DNA]</scope>
    <source>
        <strain evidence="3">DSM 21068</strain>
    </source>
</reference>
<keyword evidence="1" id="KW-1277">Toxin-antitoxin system</keyword>
<name>A0A1N7MNZ2_9FLAO</name>
<evidence type="ECO:0000256" key="1">
    <source>
        <dbReference type="ARBA" id="ARBA00022649"/>
    </source>
</evidence>
<dbReference type="Proteomes" id="UP000238314">
    <property type="component" value="Unassembled WGS sequence"/>
</dbReference>
<sequence length="101" mass="12415">MRKAKIVISENADFDLSEIADWYNEINKKLIWLFLKDFKKTIKHISENPFSCEFRYGNFRIAYLKRFPFGIHYQFDENKNMLKIFSVFHTSRNPENWKERK</sequence>
<dbReference type="InterPro" id="IPR035093">
    <property type="entry name" value="RelE/ParE_toxin_dom_sf"/>
</dbReference>
<evidence type="ECO:0000313" key="2">
    <source>
        <dbReference type="EMBL" id="PQA93428.1"/>
    </source>
</evidence>
<dbReference type="InterPro" id="IPR007712">
    <property type="entry name" value="RelE/ParE_toxin"/>
</dbReference>
<dbReference type="Pfam" id="PF05016">
    <property type="entry name" value="ParE_toxin"/>
    <property type="match status" value="1"/>
</dbReference>
<dbReference type="EMBL" id="FTOJ01000005">
    <property type="protein sequence ID" value="SIS87864.1"/>
    <property type="molecule type" value="Genomic_DNA"/>
</dbReference>
<evidence type="ECO:0000313" key="5">
    <source>
        <dbReference type="Proteomes" id="UP000238314"/>
    </source>
</evidence>
<dbReference type="Gene3D" id="3.30.2310.20">
    <property type="entry name" value="RelE-like"/>
    <property type="match status" value="1"/>
</dbReference>
<dbReference type="STRING" id="551459.SAMN05421796_10596"/>
<dbReference type="OrthoDB" id="595476at2"/>
<proteinExistence type="predicted"/>
<dbReference type="EMBL" id="MUGO01000013">
    <property type="protein sequence ID" value="PQA93428.1"/>
    <property type="molecule type" value="Genomic_DNA"/>
</dbReference>
<dbReference type="Proteomes" id="UP000186246">
    <property type="component" value="Unassembled WGS sequence"/>
</dbReference>
<keyword evidence="5" id="KW-1185">Reference proteome</keyword>